<evidence type="ECO:0000256" key="7">
    <source>
        <dbReference type="SAM" id="Coils"/>
    </source>
</evidence>
<evidence type="ECO:0000259" key="9">
    <source>
        <dbReference type="Pfam" id="PF06657"/>
    </source>
</evidence>
<dbReference type="GO" id="GO:0005874">
    <property type="term" value="C:microtubule"/>
    <property type="evidence" value="ECO:0007669"/>
    <property type="project" value="UniProtKB-KW"/>
</dbReference>
<dbReference type="GO" id="GO:0043015">
    <property type="term" value="F:gamma-tubulin binding"/>
    <property type="evidence" value="ECO:0007669"/>
    <property type="project" value="InterPro"/>
</dbReference>
<dbReference type="InterPro" id="IPR051756">
    <property type="entry name" value="Centrosomal_MT-associated"/>
</dbReference>
<dbReference type="Proteomes" id="UP000316079">
    <property type="component" value="Unassembled WGS sequence"/>
</dbReference>
<evidence type="ECO:0000256" key="8">
    <source>
        <dbReference type="SAM" id="MobiDB-lite"/>
    </source>
</evidence>
<evidence type="ECO:0000256" key="3">
    <source>
        <dbReference type="ARBA" id="ARBA00022490"/>
    </source>
</evidence>
<dbReference type="Pfam" id="PF14073">
    <property type="entry name" value="Cep57_CLD"/>
    <property type="match status" value="2"/>
</dbReference>
<evidence type="ECO:0008006" key="13">
    <source>
        <dbReference type="Google" id="ProtNLM"/>
    </source>
</evidence>
<dbReference type="EMBL" id="SRMA01025574">
    <property type="protein sequence ID" value="TRY93029.1"/>
    <property type="molecule type" value="Genomic_DNA"/>
</dbReference>
<dbReference type="PANTHER" id="PTHR19336">
    <property type="entry name" value="UNCHARACTERIZED DUF1167"/>
    <property type="match status" value="1"/>
</dbReference>
<dbReference type="PANTHER" id="PTHR19336:SF11">
    <property type="entry name" value="CENTROSOMAL PROTEIN OF 57 KDA"/>
    <property type="match status" value="1"/>
</dbReference>
<feature type="coiled-coil region" evidence="7">
    <location>
        <begin position="153"/>
        <end position="194"/>
    </location>
</feature>
<keyword evidence="3" id="KW-0963">Cytoplasm</keyword>
<dbReference type="GO" id="GO:0042802">
    <property type="term" value="F:identical protein binding"/>
    <property type="evidence" value="ECO:0007669"/>
    <property type="project" value="InterPro"/>
</dbReference>
<keyword evidence="5 7" id="KW-0175">Coiled coil</keyword>
<dbReference type="InterPro" id="IPR024957">
    <property type="entry name" value="Cep57_MT-bd_dom"/>
</dbReference>
<evidence type="ECO:0000256" key="1">
    <source>
        <dbReference type="ARBA" id="ARBA00004300"/>
    </source>
</evidence>
<accession>A0A553QST3</accession>
<comment type="subcellular location">
    <subcellularLocation>
        <location evidence="1">Cytoplasm</location>
        <location evidence="1">Cytoskeleton</location>
        <location evidence="1">Microtubule organizing center</location>
        <location evidence="1">Centrosome</location>
    </subcellularLocation>
</comment>
<dbReference type="GO" id="GO:0008017">
    <property type="term" value="F:microtubule binding"/>
    <property type="evidence" value="ECO:0007669"/>
    <property type="project" value="InterPro"/>
</dbReference>
<evidence type="ECO:0000313" key="12">
    <source>
        <dbReference type="Proteomes" id="UP000316079"/>
    </source>
</evidence>
<feature type="region of interest" description="Disordered" evidence="8">
    <location>
        <begin position="86"/>
        <end position="123"/>
    </location>
</feature>
<comment type="similarity">
    <text evidence="2">Belongs to the translokin family.</text>
</comment>
<protein>
    <recommendedName>
        <fullName evidence="13">Centrosomal protein of 57 kDa</fullName>
    </recommendedName>
</protein>
<keyword evidence="6" id="KW-0206">Cytoskeleton</keyword>
<feature type="domain" description="Cep57 centrosome microtubule-binding" evidence="9">
    <location>
        <begin position="279"/>
        <end position="350"/>
    </location>
</feature>
<dbReference type="OrthoDB" id="76453at2759"/>
<organism evidence="11 12">
    <name type="scientific">Danionella cerebrum</name>
    <dbReference type="NCBI Taxonomy" id="2873325"/>
    <lineage>
        <taxon>Eukaryota</taxon>
        <taxon>Metazoa</taxon>
        <taxon>Chordata</taxon>
        <taxon>Craniata</taxon>
        <taxon>Vertebrata</taxon>
        <taxon>Euteleostomi</taxon>
        <taxon>Actinopterygii</taxon>
        <taxon>Neopterygii</taxon>
        <taxon>Teleostei</taxon>
        <taxon>Ostariophysi</taxon>
        <taxon>Cypriniformes</taxon>
        <taxon>Danionidae</taxon>
        <taxon>Danioninae</taxon>
        <taxon>Danionella</taxon>
    </lineage>
</organism>
<evidence type="ECO:0000313" key="11">
    <source>
        <dbReference type="EMBL" id="TRY93029.1"/>
    </source>
</evidence>
<evidence type="ECO:0000259" key="10">
    <source>
        <dbReference type="Pfam" id="PF14073"/>
    </source>
</evidence>
<dbReference type="Pfam" id="PF06657">
    <property type="entry name" value="Cep57_MT_bd"/>
    <property type="match status" value="1"/>
</dbReference>
<dbReference type="AlphaFoldDB" id="A0A553QST3"/>
<keyword evidence="12" id="KW-1185">Reference proteome</keyword>
<reference evidence="11 12" key="1">
    <citation type="journal article" date="2019" name="Sci. Data">
        <title>Hybrid genome assembly and annotation of Danionella translucida.</title>
        <authorList>
            <person name="Kadobianskyi M."/>
            <person name="Schulze L."/>
            <person name="Schuelke M."/>
            <person name="Judkewitz B."/>
        </authorList>
    </citation>
    <scope>NUCLEOTIDE SEQUENCE [LARGE SCALE GENOMIC DNA]</scope>
    <source>
        <strain evidence="11 12">Bolton</strain>
    </source>
</reference>
<evidence type="ECO:0000256" key="4">
    <source>
        <dbReference type="ARBA" id="ARBA00022701"/>
    </source>
</evidence>
<dbReference type="STRING" id="623744.A0A553QST3"/>
<dbReference type="GO" id="GO:0005813">
    <property type="term" value="C:centrosome"/>
    <property type="evidence" value="ECO:0007669"/>
    <property type="project" value="UniProtKB-SubCell"/>
</dbReference>
<evidence type="ECO:0000256" key="5">
    <source>
        <dbReference type="ARBA" id="ARBA00023054"/>
    </source>
</evidence>
<sequence>MDANAKVAAGREREYGSIPPMSDCVSLGSYLEYPSRRPFINTHTHRPVTHSNTHRAHRAFPESSSAAIISALQNLQEKIRNLELQRADAQHKQKSNGGGNTRSLHQHDSLSPAEPGRSCSELQSNQLKNSLLDRNTQTRSSVEQKVSALEHDYQHLCETLRSSQRKIRRLESKLQEEEAQRRLLQDKAQQLQTGLEANRLLIQSVSPPPQKSKHKKLTVKKLSSLSQPHYRLSLGDVPFVTGTSTASSHSVRANVQRVLHLLKHHHPQFCNEQVLGHTSSSSSTSSADELSELLLMLQDEFGTLSFEQQDLSRQIRTCVSDRLRQDLEREMEALLKKMEQKGEQIDKMQKLKKARSKQNGTGSKMEVTKTVVKARAGDRSRESLKLLRDLRSLQNTLDEQL</sequence>
<dbReference type="Gene3D" id="1.20.58.90">
    <property type="match status" value="1"/>
</dbReference>
<feature type="domain" description="Cep57 centrosome localisation" evidence="10">
    <location>
        <begin position="125"/>
        <end position="201"/>
    </location>
</feature>
<comment type="caution">
    <text evidence="11">The sequence shown here is derived from an EMBL/GenBank/DDBJ whole genome shotgun (WGS) entry which is preliminary data.</text>
</comment>
<dbReference type="InterPro" id="IPR025913">
    <property type="entry name" value="Cep57_CLD"/>
</dbReference>
<proteinExistence type="inferred from homology"/>
<evidence type="ECO:0000256" key="6">
    <source>
        <dbReference type="ARBA" id="ARBA00023212"/>
    </source>
</evidence>
<name>A0A553QST3_9TELE</name>
<feature type="coiled-coil region" evidence="7">
    <location>
        <begin position="324"/>
        <end position="351"/>
    </location>
</feature>
<gene>
    <name evidence="11" type="ORF">DNTS_009488</name>
</gene>
<evidence type="ECO:0000256" key="2">
    <source>
        <dbReference type="ARBA" id="ARBA00008179"/>
    </source>
</evidence>
<keyword evidence="4" id="KW-0493">Microtubule</keyword>
<feature type="domain" description="Cep57 centrosome localisation" evidence="10">
    <location>
        <begin position="67"/>
        <end position="94"/>
    </location>
</feature>